<keyword evidence="2" id="KW-0732">Signal</keyword>
<proteinExistence type="predicted"/>
<evidence type="ECO:0008006" key="5">
    <source>
        <dbReference type="Google" id="ProtNLM"/>
    </source>
</evidence>
<feature type="compositionally biased region" description="Low complexity" evidence="1">
    <location>
        <begin position="536"/>
        <end position="554"/>
    </location>
</feature>
<dbReference type="EMBL" id="SJPN01000004">
    <property type="protein sequence ID" value="TWU02978.1"/>
    <property type="molecule type" value="Genomic_DNA"/>
</dbReference>
<feature type="compositionally biased region" description="Basic and acidic residues" evidence="1">
    <location>
        <begin position="154"/>
        <end position="189"/>
    </location>
</feature>
<gene>
    <name evidence="3" type="ORF">Pla52n_40670</name>
</gene>
<feature type="compositionally biased region" description="Basic and acidic residues" evidence="1">
    <location>
        <begin position="226"/>
        <end position="292"/>
    </location>
</feature>
<dbReference type="AlphaFoldDB" id="A0A5C6ATR7"/>
<sequence length="621" mass="69901" precursor="true">MTLTMKPQRLRRNFVGTCFCVLAAWVTLLTVPAAADESQLLLKQDGVAKRYERLEELLLRMADVEAAENPERAALLRRAAKQSRDQFVLEKLRDASKSIENQKFQDAIDNQEAASEGLKSILTLLMSEDRSKRIRDEKERVAKLISDLKRIERSQRSTRARTENGADLDEVKGEQKDIAKRSEELKDQISEDNEFDQPEAESKDSESAESESAESDAAQSDAAQESDSKSGDASKSEENQESDSKPMGDSKDDPSKSDKPSDSDGKPSEEKPTDGKPSEAKPSEAKPSESKPSDSQPSDGKPSESSESKPSQSKPSPSQDGKPSESSGQPQQDSSEQDSAQQQPQTPQQQAEQELQEAIEKMEQAQKELDDAKRDQATERQREAEAQLRKAIDRLEKILRQLREEEMMRELARLEGRLKRMAAMQTKVYEDTVALSAVPQEQRNRQTDLKAGNLSFEEKKITMEADRAMLLLREEGSSVAFPEVVAQIRDDTDRVAQRLGESKIDVITQGIQQDILAALEEMILSLQQAQRDLEKQQQQNQQQPQQQQGGEQEQPLVDSIAELKLIRTMETRIKSTTQRYAQTLESGETSAQDLLPLLKSLSDRQQRLYQITRDLVMKRNQ</sequence>
<comment type="caution">
    <text evidence="3">The sequence shown here is derived from an EMBL/GenBank/DDBJ whole genome shotgun (WGS) entry which is preliminary data.</text>
</comment>
<evidence type="ECO:0000313" key="4">
    <source>
        <dbReference type="Proteomes" id="UP000320176"/>
    </source>
</evidence>
<accession>A0A5C6ATR7</accession>
<feature type="compositionally biased region" description="Low complexity" evidence="1">
    <location>
        <begin position="215"/>
        <end position="225"/>
    </location>
</feature>
<feature type="compositionally biased region" description="Low complexity" evidence="1">
    <location>
        <begin position="308"/>
        <end position="353"/>
    </location>
</feature>
<organism evidence="3 4">
    <name type="scientific">Stieleria varia</name>
    <dbReference type="NCBI Taxonomy" id="2528005"/>
    <lineage>
        <taxon>Bacteria</taxon>
        <taxon>Pseudomonadati</taxon>
        <taxon>Planctomycetota</taxon>
        <taxon>Planctomycetia</taxon>
        <taxon>Pirellulales</taxon>
        <taxon>Pirellulaceae</taxon>
        <taxon>Stieleria</taxon>
    </lineage>
</organism>
<dbReference type="Proteomes" id="UP000320176">
    <property type="component" value="Unassembled WGS sequence"/>
</dbReference>
<reference evidence="3 4" key="1">
    <citation type="submission" date="2019-02" db="EMBL/GenBank/DDBJ databases">
        <title>Deep-cultivation of Planctomycetes and their phenomic and genomic characterization uncovers novel biology.</title>
        <authorList>
            <person name="Wiegand S."/>
            <person name="Jogler M."/>
            <person name="Boedeker C."/>
            <person name="Pinto D."/>
            <person name="Vollmers J."/>
            <person name="Rivas-Marin E."/>
            <person name="Kohn T."/>
            <person name="Peeters S.H."/>
            <person name="Heuer A."/>
            <person name="Rast P."/>
            <person name="Oberbeckmann S."/>
            <person name="Bunk B."/>
            <person name="Jeske O."/>
            <person name="Meyerdierks A."/>
            <person name="Storesund J.E."/>
            <person name="Kallscheuer N."/>
            <person name="Luecker S."/>
            <person name="Lage O.M."/>
            <person name="Pohl T."/>
            <person name="Merkel B.J."/>
            <person name="Hornburger P."/>
            <person name="Mueller R.-W."/>
            <person name="Bruemmer F."/>
            <person name="Labrenz M."/>
            <person name="Spormann A.M."/>
            <person name="Op Den Camp H."/>
            <person name="Overmann J."/>
            <person name="Amann R."/>
            <person name="Jetten M.S.M."/>
            <person name="Mascher T."/>
            <person name="Medema M.H."/>
            <person name="Devos D.P."/>
            <person name="Kaster A.-K."/>
            <person name="Ovreas L."/>
            <person name="Rohde M."/>
            <person name="Galperin M.Y."/>
            <person name="Jogler C."/>
        </authorList>
    </citation>
    <scope>NUCLEOTIDE SEQUENCE [LARGE SCALE GENOMIC DNA]</scope>
    <source>
        <strain evidence="3 4">Pla52n</strain>
    </source>
</reference>
<feature type="compositionally biased region" description="Acidic residues" evidence="1">
    <location>
        <begin position="190"/>
        <end position="199"/>
    </location>
</feature>
<evidence type="ECO:0000256" key="1">
    <source>
        <dbReference type="SAM" id="MobiDB-lite"/>
    </source>
</evidence>
<feature type="signal peptide" evidence="2">
    <location>
        <begin position="1"/>
        <end position="35"/>
    </location>
</feature>
<protein>
    <recommendedName>
        <fullName evidence="5">Chromosome partition protein Smc</fullName>
    </recommendedName>
</protein>
<evidence type="ECO:0000313" key="3">
    <source>
        <dbReference type="EMBL" id="TWU02978.1"/>
    </source>
</evidence>
<keyword evidence="4" id="KW-1185">Reference proteome</keyword>
<evidence type="ECO:0000256" key="2">
    <source>
        <dbReference type="SAM" id="SignalP"/>
    </source>
</evidence>
<feature type="chain" id="PRO_5023113048" description="Chromosome partition protein Smc" evidence="2">
    <location>
        <begin position="36"/>
        <end position="621"/>
    </location>
</feature>
<feature type="region of interest" description="Disordered" evidence="1">
    <location>
        <begin position="535"/>
        <end position="554"/>
    </location>
</feature>
<feature type="region of interest" description="Disordered" evidence="1">
    <location>
        <begin position="154"/>
        <end position="385"/>
    </location>
</feature>
<feature type="compositionally biased region" description="Basic and acidic residues" evidence="1">
    <location>
        <begin position="358"/>
        <end position="385"/>
    </location>
</feature>
<name>A0A5C6ATR7_9BACT</name>